<dbReference type="NCBIfam" id="TIGR04371">
    <property type="entry name" value="methyltran_NanM"/>
    <property type="match status" value="1"/>
</dbReference>
<dbReference type="Gene3D" id="3.40.50.150">
    <property type="entry name" value="Vaccinia Virus protein VP39"/>
    <property type="match status" value="1"/>
</dbReference>
<evidence type="ECO:0000313" key="2">
    <source>
        <dbReference type="Proteomes" id="UP000178650"/>
    </source>
</evidence>
<dbReference type="AlphaFoldDB" id="A0A1G2IYB3"/>
<evidence type="ECO:0008006" key="3">
    <source>
        <dbReference type="Google" id="ProtNLM"/>
    </source>
</evidence>
<name>A0A1G2IYB3_9BACT</name>
<dbReference type="InterPro" id="IPR029063">
    <property type="entry name" value="SAM-dependent_MTases_sf"/>
</dbReference>
<gene>
    <name evidence="1" type="ORF">A2358_01425</name>
</gene>
<accession>A0A1G2IYB3</accession>
<protein>
    <recommendedName>
        <fullName evidence="3">Sugar O-methyltransferase</fullName>
    </recommendedName>
</protein>
<dbReference type="InterPro" id="IPR030807">
    <property type="entry name" value="Methyltran_NanM"/>
</dbReference>
<dbReference type="Proteomes" id="UP000178650">
    <property type="component" value="Unassembled WGS sequence"/>
</dbReference>
<reference evidence="1 2" key="1">
    <citation type="journal article" date="2016" name="Nat. Commun.">
        <title>Thousands of microbial genomes shed light on interconnected biogeochemical processes in an aquifer system.</title>
        <authorList>
            <person name="Anantharaman K."/>
            <person name="Brown C.T."/>
            <person name="Hug L.A."/>
            <person name="Sharon I."/>
            <person name="Castelle C.J."/>
            <person name="Probst A.J."/>
            <person name="Thomas B.C."/>
            <person name="Singh A."/>
            <person name="Wilkins M.J."/>
            <person name="Karaoz U."/>
            <person name="Brodie E.L."/>
            <person name="Williams K.H."/>
            <person name="Hubbard S.S."/>
            <person name="Banfield J.F."/>
        </authorList>
    </citation>
    <scope>NUCLEOTIDE SEQUENCE [LARGE SCALE GENOMIC DNA]</scope>
</reference>
<organism evidence="1 2">
    <name type="scientific">Candidatus Staskawiczbacteria bacterium RIFOXYB1_FULL_37_44</name>
    <dbReference type="NCBI Taxonomy" id="1802223"/>
    <lineage>
        <taxon>Bacteria</taxon>
        <taxon>Candidatus Staskawicziibacteriota</taxon>
    </lineage>
</organism>
<dbReference type="SUPFAM" id="SSF53335">
    <property type="entry name" value="S-adenosyl-L-methionine-dependent methyltransferases"/>
    <property type="match status" value="1"/>
</dbReference>
<proteinExistence type="predicted"/>
<sequence length="311" mass="36726">MFEQETIDLYKKLVKEAAETDIGWRHSPVEDWKIDYFAKNFNENNLINFRRTPLVEGVISFPDRPLRKGVRLTQPWLSGLPLWQKIRGIRDILVELYPLNSYFKINLSEVGDSPVGNPCYYSFGNIKITDLAIRMCFYRKYIEKEFKHASNILEIGGGFGGLCLKLMQSKILNPQKYFFTDLPENLALAFYYLKNNNFNVKVFERGQDIERDSGKVVYIVAPWKLKDLNVRMDLFINTMSFQHMTRENIVYYLSEINRLNTKNLFLVNRDGKRDATDLKISEYPIPEKYILSKEEKYLFSNHLMRKYSLIN</sequence>
<comment type="caution">
    <text evidence="1">The sequence shown here is derived from an EMBL/GenBank/DDBJ whole genome shotgun (WGS) entry which is preliminary data.</text>
</comment>
<evidence type="ECO:0000313" key="1">
    <source>
        <dbReference type="EMBL" id="OGZ79607.1"/>
    </source>
</evidence>
<dbReference type="EMBL" id="MHPJ01000001">
    <property type="protein sequence ID" value="OGZ79607.1"/>
    <property type="molecule type" value="Genomic_DNA"/>
</dbReference>
<dbReference type="STRING" id="1802223.A2358_01425"/>